<keyword evidence="2" id="KW-1185">Reference proteome</keyword>
<protein>
    <submittedName>
        <fullName evidence="1">Uncharacterized protein</fullName>
    </submittedName>
</protein>
<organism evidence="1 2">
    <name type="scientific">Wolfiporia cocos (strain MD-104)</name>
    <name type="common">Brown rot fungus</name>
    <dbReference type="NCBI Taxonomy" id="742152"/>
    <lineage>
        <taxon>Eukaryota</taxon>
        <taxon>Fungi</taxon>
        <taxon>Dikarya</taxon>
        <taxon>Basidiomycota</taxon>
        <taxon>Agaricomycotina</taxon>
        <taxon>Agaricomycetes</taxon>
        <taxon>Polyporales</taxon>
        <taxon>Phaeolaceae</taxon>
        <taxon>Wolfiporia</taxon>
    </lineage>
</organism>
<evidence type="ECO:0000313" key="1">
    <source>
        <dbReference type="EMBL" id="PCH36560.1"/>
    </source>
</evidence>
<name>A0A2H3J2S7_WOLCO</name>
<gene>
    <name evidence="1" type="ORF">WOLCODRAFT_157262</name>
</gene>
<reference evidence="1 2" key="1">
    <citation type="journal article" date="2012" name="Science">
        <title>The Paleozoic origin of enzymatic lignin decomposition reconstructed from 31 fungal genomes.</title>
        <authorList>
            <person name="Floudas D."/>
            <person name="Binder M."/>
            <person name="Riley R."/>
            <person name="Barry K."/>
            <person name="Blanchette R.A."/>
            <person name="Henrissat B."/>
            <person name="Martinez A.T."/>
            <person name="Otillar R."/>
            <person name="Spatafora J.W."/>
            <person name="Yadav J.S."/>
            <person name="Aerts A."/>
            <person name="Benoit I."/>
            <person name="Boyd A."/>
            <person name="Carlson A."/>
            <person name="Copeland A."/>
            <person name="Coutinho P.M."/>
            <person name="de Vries R.P."/>
            <person name="Ferreira P."/>
            <person name="Findley K."/>
            <person name="Foster B."/>
            <person name="Gaskell J."/>
            <person name="Glotzer D."/>
            <person name="Gorecki P."/>
            <person name="Heitman J."/>
            <person name="Hesse C."/>
            <person name="Hori C."/>
            <person name="Igarashi K."/>
            <person name="Jurgens J.A."/>
            <person name="Kallen N."/>
            <person name="Kersten P."/>
            <person name="Kohler A."/>
            <person name="Kuees U."/>
            <person name="Kumar T.K.A."/>
            <person name="Kuo A."/>
            <person name="LaButti K."/>
            <person name="Larrondo L.F."/>
            <person name="Lindquist E."/>
            <person name="Ling A."/>
            <person name="Lombard V."/>
            <person name="Lucas S."/>
            <person name="Lundell T."/>
            <person name="Martin R."/>
            <person name="McLaughlin D.J."/>
            <person name="Morgenstern I."/>
            <person name="Morin E."/>
            <person name="Murat C."/>
            <person name="Nagy L.G."/>
            <person name="Nolan M."/>
            <person name="Ohm R.A."/>
            <person name="Patyshakuliyeva A."/>
            <person name="Rokas A."/>
            <person name="Ruiz-Duenas F.J."/>
            <person name="Sabat G."/>
            <person name="Salamov A."/>
            <person name="Samejima M."/>
            <person name="Schmutz J."/>
            <person name="Slot J.C."/>
            <person name="St John F."/>
            <person name="Stenlid J."/>
            <person name="Sun H."/>
            <person name="Sun S."/>
            <person name="Syed K."/>
            <person name="Tsang A."/>
            <person name="Wiebenga A."/>
            <person name="Young D."/>
            <person name="Pisabarro A."/>
            <person name="Eastwood D.C."/>
            <person name="Martin F."/>
            <person name="Cullen D."/>
            <person name="Grigoriev I.V."/>
            <person name="Hibbett D.S."/>
        </authorList>
    </citation>
    <scope>NUCLEOTIDE SEQUENCE [LARGE SCALE GENOMIC DNA]</scope>
    <source>
        <strain evidence="1 2">MD-104</strain>
    </source>
</reference>
<dbReference type="AlphaFoldDB" id="A0A2H3J2S7"/>
<sequence length="80" mass="8964">MLAGNLPRTIERLSLRDGEWHAGIPQTVFLPLSAFTSFRRLTLDDVIFPSMTDSSAHLRHAKRPLVPRLGLRNEQGAGEQ</sequence>
<proteinExistence type="predicted"/>
<dbReference type="Proteomes" id="UP000218811">
    <property type="component" value="Unassembled WGS sequence"/>
</dbReference>
<evidence type="ECO:0000313" key="2">
    <source>
        <dbReference type="Proteomes" id="UP000218811"/>
    </source>
</evidence>
<dbReference type="EMBL" id="KB467887">
    <property type="protein sequence ID" value="PCH36560.1"/>
    <property type="molecule type" value="Genomic_DNA"/>
</dbReference>
<accession>A0A2H3J2S7</accession>